<dbReference type="InterPro" id="IPR050275">
    <property type="entry name" value="PGM_Phosphatase"/>
</dbReference>
<comment type="caution">
    <text evidence="3">The sequence shown here is derived from an EMBL/GenBank/DDBJ whole genome shotgun (WGS) entry which is preliminary data.</text>
</comment>
<accession>A0A9W9CZ45</accession>
<feature type="binding site" evidence="2">
    <location>
        <begin position="28"/>
        <end position="29"/>
    </location>
    <ligand>
        <name>substrate</name>
    </ligand>
</feature>
<name>A0A9W9CZ45_9PEZI</name>
<reference evidence="3" key="1">
    <citation type="submission" date="2022-10" db="EMBL/GenBank/DDBJ databases">
        <title>Tapping the CABI collections for fungal endophytes: first genome assemblies for Collariella, Neodidymelliopsis, Ascochyta clinopodiicola, Didymella pomorum, Didymosphaeria variabile, Neocosmospora piperis and Neocucurbitaria cava.</title>
        <authorList>
            <person name="Hill R."/>
        </authorList>
    </citation>
    <scope>NUCLEOTIDE SEQUENCE</scope>
    <source>
        <strain evidence="3">IMI 355082</strain>
    </source>
</reference>
<evidence type="ECO:0000313" key="4">
    <source>
        <dbReference type="Proteomes" id="UP001140453"/>
    </source>
</evidence>
<dbReference type="PANTHER" id="PTHR48100:SF15">
    <property type="entry name" value="SEDOHEPTULOSE 1,7-BISPHOSPHATASE"/>
    <property type="match status" value="1"/>
</dbReference>
<dbReference type="GO" id="GO:0050278">
    <property type="term" value="F:sedoheptulose-bisphosphatase activity"/>
    <property type="evidence" value="ECO:0007669"/>
    <property type="project" value="TreeGrafter"/>
</dbReference>
<feature type="active site" description="Proton donor/acceptor" evidence="1">
    <location>
        <position position="103"/>
    </location>
</feature>
<feature type="active site" description="Tele-phosphohistidine intermediate" evidence="1">
    <location>
        <position position="16"/>
    </location>
</feature>
<dbReference type="EMBL" id="JAPEVB010000002">
    <property type="protein sequence ID" value="KAJ4394735.1"/>
    <property type="molecule type" value="Genomic_DNA"/>
</dbReference>
<proteinExistence type="predicted"/>
<dbReference type="OrthoDB" id="4818801at2759"/>
<dbReference type="GO" id="GO:0046390">
    <property type="term" value="P:ribose phosphate biosynthetic process"/>
    <property type="evidence" value="ECO:0007669"/>
    <property type="project" value="TreeGrafter"/>
</dbReference>
<feature type="binding site" evidence="2">
    <location>
        <begin position="103"/>
        <end position="106"/>
    </location>
    <ligand>
        <name>substrate</name>
    </ligand>
</feature>
<gene>
    <name evidence="3" type="ORF">N0V93_003954</name>
</gene>
<dbReference type="SMART" id="SM00855">
    <property type="entry name" value="PGAM"/>
    <property type="match status" value="1"/>
</dbReference>
<dbReference type="CDD" id="cd07067">
    <property type="entry name" value="HP_PGM_like"/>
    <property type="match status" value="1"/>
</dbReference>
<organism evidence="3 4">
    <name type="scientific">Gnomoniopsis smithogilvyi</name>
    <dbReference type="NCBI Taxonomy" id="1191159"/>
    <lineage>
        <taxon>Eukaryota</taxon>
        <taxon>Fungi</taxon>
        <taxon>Dikarya</taxon>
        <taxon>Ascomycota</taxon>
        <taxon>Pezizomycotina</taxon>
        <taxon>Sordariomycetes</taxon>
        <taxon>Sordariomycetidae</taxon>
        <taxon>Diaporthales</taxon>
        <taxon>Gnomoniaceae</taxon>
        <taxon>Gnomoniopsis</taxon>
    </lineage>
</organism>
<dbReference type="Gene3D" id="3.40.50.1240">
    <property type="entry name" value="Phosphoglycerate mutase-like"/>
    <property type="match status" value="1"/>
</dbReference>
<feature type="binding site" evidence="2">
    <location>
        <position position="72"/>
    </location>
    <ligand>
        <name>substrate</name>
    </ligand>
</feature>
<evidence type="ECO:0000313" key="3">
    <source>
        <dbReference type="EMBL" id="KAJ4394735.1"/>
    </source>
</evidence>
<evidence type="ECO:0000256" key="1">
    <source>
        <dbReference type="PIRSR" id="PIRSR613078-1"/>
    </source>
</evidence>
<keyword evidence="4" id="KW-1185">Reference proteome</keyword>
<dbReference type="InterPro" id="IPR029033">
    <property type="entry name" value="His_PPase_superfam"/>
</dbReference>
<dbReference type="Pfam" id="PF00300">
    <property type="entry name" value="His_Phos_1"/>
    <property type="match status" value="1"/>
</dbReference>
<dbReference type="InterPro" id="IPR013078">
    <property type="entry name" value="His_Pase_superF_clade-1"/>
</dbReference>
<sequence length="231" mass="25382">MSDANATTPRVFIARHGETEWTISGQCTGNADIPLTENGVKQSKGTGEKLVGPGKLIDPAKLAHVFCSPRQRAAVTLDLLVGEDAKEKLKADDKLTITDDITEWDYGSYEGMIPADINAQRSEQGLPKWDIWTMGCPGGESPSQVQERLDRLIRKIKKIQEPLMHGGTAPDVLVVAHGHILRAFTKRWMEWDLGFPFTMMMEPGAIGVLSYAHRNISEPAVLIGMAFPSTD</sequence>
<evidence type="ECO:0008006" key="5">
    <source>
        <dbReference type="Google" id="ProtNLM"/>
    </source>
</evidence>
<dbReference type="PANTHER" id="PTHR48100">
    <property type="entry name" value="BROAD-SPECIFICITY PHOSPHATASE YOR283W-RELATED"/>
    <property type="match status" value="1"/>
</dbReference>
<dbReference type="SUPFAM" id="SSF53254">
    <property type="entry name" value="Phosphoglycerate mutase-like"/>
    <property type="match status" value="1"/>
</dbReference>
<dbReference type="AlphaFoldDB" id="A0A9W9CZ45"/>
<protein>
    <recommendedName>
        <fullName evidence="5">Phosphoglycerate mutase</fullName>
    </recommendedName>
</protein>
<evidence type="ECO:0000256" key="2">
    <source>
        <dbReference type="PIRSR" id="PIRSR613078-2"/>
    </source>
</evidence>
<dbReference type="Proteomes" id="UP001140453">
    <property type="component" value="Unassembled WGS sequence"/>
</dbReference>